<evidence type="ECO:0000256" key="2">
    <source>
        <dbReference type="ARBA" id="ARBA00004138"/>
    </source>
</evidence>
<dbReference type="SMART" id="SM00365">
    <property type="entry name" value="LRR_SD22"/>
    <property type="match status" value="3"/>
</dbReference>
<dbReference type="FunFam" id="3.80.10.10:FF:000166">
    <property type="entry name" value="Dynein assembly factor 1, axonemal"/>
    <property type="match status" value="1"/>
</dbReference>
<dbReference type="SUPFAM" id="SSF52075">
    <property type="entry name" value="Outer arm dynein light chain 1"/>
    <property type="match status" value="1"/>
</dbReference>
<reference evidence="10" key="1">
    <citation type="journal article" date="2023" name="Insect Mol. Biol.">
        <title>Genome sequencing provides insights into the evolution of gene families encoding plant cell wall-degrading enzymes in longhorned beetles.</title>
        <authorList>
            <person name="Shin N.R."/>
            <person name="Okamura Y."/>
            <person name="Kirsch R."/>
            <person name="Pauchet Y."/>
        </authorList>
    </citation>
    <scope>NUCLEOTIDE SEQUENCE</scope>
    <source>
        <strain evidence="10">AMC_N1</strain>
    </source>
</reference>
<dbReference type="AlphaFoldDB" id="A0AAV8YQR9"/>
<comment type="subcellular location">
    <subcellularLocation>
        <location evidence="2">Cell projection</location>
        <location evidence="2">Cilium</location>
    </subcellularLocation>
</comment>
<dbReference type="GO" id="GO:0005930">
    <property type="term" value="C:axoneme"/>
    <property type="evidence" value="ECO:0007669"/>
    <property type="project" value="TreeGrafter"/>
</dbReference>
<name>A0AAV8YQR9_9CUCU</name>
<dbReference type="GO" id="GO:0070840">
    <property type="term" value="F:dynein complex binding"/>
    <property type="evidence" value="ECO:0007669"/>
    <property type="project" value="TreeGrafter"/>
</dbReference>
<evidence type="ECO:0000256" key="9">
    <source>
        <dbReference type="SAM" id="MobiDB-lite"/>
    </source>
</evidence>
<protein>
    <recommendedName>
        <fullName evidence="8">Dynein axonemal assembly factor 1 homolog</fullName>
    </recommendedName>
</protein>
<keyword evidence="11" id="KW-1185">Reference proteome</keyword>
<organism evidence="10 11">
    <name type="scientific">Aromia moschata</name>
    <dbReference type="NCBI Taxonomy" id="1265417"/>
    <lineage>
        <taxon>Eukaryota</taxon>
        <taxon>Metazoa</taxon>
        <taxon>Ecdysozoa</taxon>
        <taxon>Arthropoda</taxon>
        <taxon>Hexapoda</taxon>
        <taxon>Insecta</taxon>
        <taxon>Pterygota</taxon>
        <taxon>Neoptera</taxon>
        <taxon>Endopterygota</taxon>
        <taxon>Coleoptera</taxon>
        <taxon>Polyphaga</taxon>
        <taxon>Cucujiformia</taxon>
        <taxon>Chrysomeloidea</taxon>
        <taxon>Cerambycidae</taxon>
        <taxon>Cerambycinae</taxon>
        <taxon>Callichromatini</taxon>
        <taxon>Aromia</taxon>
    </lineage>
</organism>
<comment type="caution">
    <text evidence="10">The sequence shown here is derived from an EMBL/GenBank/DDBJ whole genome shotgun (WGS) entry which is preliminary data.</text>
</comment>
<evidence type="ECO:0000256" key="5">
    <source>
        <dbReference type="ARBA" id="ARBA00022737"/>
    </source>
</evidence>
<keyword evidence="5" id="KW-0677">Repeat</keyword>
<feature type="region of interest" description="Disordered" evidence="9">
    <location>
        <begin position="530"/>
        <end position="658"/>
    </location>
</feature>
<evidence type="ECO:0000256" key="4">
    <source>
        <dbReference type="ARBA" id="ARBA00022614"/>
    </source>
</evidence>
<proteinExistence type="inferred from homology"/>
<keyword evidence="6" id="KW-0969">Cilium</keyword>
<evidence type="ECO:0000256" key="3">
    <source>
        <dbReference type="ARBA" id="ARBA00006453"/>
    </source>
</evidence>
<comment type="similarity">
    <text evidence="3">Belongs to the DNAAF1 family.</text>
</comment>
<comment type="function">
    <text evidence="1">Cilium-specific protein required for cilia structures.</text>
</comment>
<dbReference type="InterPro" id="IPR050576">
    <property type="entry name" value="Cilia_flagella_integrity"/>
</dbReference>
<dbReference type="Pfam" id="PF14580">
    <property type="entry name" value="LRR_9"/>
    <property type="match status" value="1"/>
</dbReference>
<dbReference type="InterPro" id="IPR001611">
    <property type="entry name" value="Leu-rich_rpt"/>
</dbReference>
<dbReference type="EMBL" id="JAPWTK010000050">
    <property type="protein sequence ID" value="KAJ8954263.1"/>
    <property type="molecule type" value="Genomic_DNA"/>
</dbReference>
<feature type="region of interest" description="Disordered" evidence="9">
    <location>
        <begin position="281"/>
        <end position="369"/>
    </location>
</feature>
<dbReference type="PROSITE" id="PS51450">
    <property type="entry name" value="LRR"/>
    <property type="match status" value="5"/>
</dbReference>
<dbReference type="PANTHER" id="PTHR45973:SF9">
    <property type="entry name" value="LEUCINE-RICH REPEAT-CONTAINING PROTEIN 46"/>
    <property type="match status" value="1"/>
</dbReference>
<evidence type="ECO:0000256" key="7">
    <source>
        <dbReference type="ARBA" id="ARBA00023273"/>
    </source>
</evidence>
<feature type="compositionally biased region" description="Basic and acidic residues" evidence="9">
    <location>
        <begin position="309"/>
        <end position="322"/>
    </location>
</feature>
<gene>
    <name evidence="10" type="ORF">NQ318_005859</name>
</gene>
<feature type="compositionally biased region" description="Acidic residues" evidence="9">
    <location>
        <begin position="323"/>
        <end position="334"/>
    </location>
</feature>
<evidence type="ECO:0000256" key="6">
    <source>
        <dbReference type="ARBA" id="ARBA00023069"/>
    </source>
</evidence>
<evidence type="ECO:0000256" key="8">
    <source>
        <dbReference type="ARBA" id="ARBA00024433"/>
    </source>
</evidence>
<dbReference type="Proteomes" id="UP001162162">
    <property type="component" value="Unassembled WGS sequence"/>
</dbReference>
<evidence type="ECO:0000313" key="11">
    <source>
        <dbReference type="Proteomes" id="UP001162162"/>
    </source>
</evidence>
<keyword evidence="7" id="KW-0966">Cell projection</keyword>
<evidence type="ECO:0000256" key="1">
    <source>
        <dbReference type="ARBA" id="ARBA00003843"/>
    </source>
</evidence>
<feature type="compositionally biased region" description="Polar residues" evidence="9">
    <location>
        <begin position="597"/>
        <end position="606"/>
    </location>
</feature>
<keyword evidence="4" id="KW-0433">Leucine-rich repeat</keyword>
<feature type="compositionally biased region" description="Basic and acidic residues" evidence="9">
    <location>
        <begin position="577"/>
        <end position="591"/>
    </location>
</feature>
<dbReference type="Gene3D" id="3.80.10.10">
    <property type="entry name" value="Ribonuclease Inhibitor"/>
    <property type="match status" value="2"/>
</dbReference>
<feature type="compositionally biased region" description="Basic and acidic residues" evidence="9">
    <location>
        <begin position="631"/>
        <end position="658"/>
    </location>
</feature>
<dbReference type="InterPro" id="IPR032675">
    <property type="entry name" value="LRR_dom_sf"/>
</dbReference>
<accession>A0AAV8YQR9</accession>
<dbReference type="GO" id="GO:0035082">
    <property type="term" value="P:axoneme assembly"/>
    <property type="evidence" value="ECO:0007669"/>
    <property type="project" value="TreeGrafter"/>
</dbReference>
<sequence>MAAITENRTKITETNPTVIEQEKYNALDSICKGPRMTKEFLKKHCKDLKLYQTPYLNDVLYLHFKGFSYIENLEEYTGLKCLWLENNGIREISGLNNQHELRSLFLHYNLIKKIENLENCPILDTLNVSYNRVKKIENLDCIKPLHTLNLANNYVETLEDFEHLEKLLELSVLDLSNNHIEDPLLVEVLGRMPELRVLNLMGNPVIRKIPAYRKTLILSCKNLQYLDDRPVFPRERACAEAWQRGGITEETAERKRWIDRERAKIMESVNALIRLRERNVAERQQQEVPHCDSGMGTSVGDSESEAESLTEHVRQYPNRDDSSDNSEEADEEATTYDYARVCEEEEERDESSSSDSEDEDEFMKDKQTDEDYSRYRHTIFDFTPQGMTMSLDKLGPNLLFKIFLGSREKKTLVEEIPVEERPSTSGTQFKQNKNVNVDKNEMANEDREERKLLIEEIKDDVEAKVTIDGNENKDKAVDEENDANEKEVTINDEVNKEVINEEISVIEEAREKSILVKEIIDDFVSTIKNGKTEDNAEEPESLVDESDRGILEEPLQNTTGERIVDEEVNKDANNLNLEEHTEKEETRDSDKLKKHQNTSGSNGTNKQTKRENWGMFQNMIQCMSKATGIGTEKRKESDKSRDTNDKDAEESAKKEYFR</sequence>
<feature type="compositionally biased region" description="Acidic residues" evidence="9">
    <location>
        <begin position="535"/>
        <end position="544"/>
    </location>
</feature>
<evidence type="ECO:0000313" key="10">
    <source>
        <dbReference type="EMBL" id="KAJ8954263.1"/>
    </source>
</evidence>
<dbReference type="PANTHER" id="PTHR45973">
    <property type="entry name" value="PROTEIN PHOSPHATASE 1 REGULATORY SUBUNIT SDS22-RELATED"/>
    <property type="match status" value="1"/>
</dbReference>